<dbReference type="Pfam" id="PF00196">
    <property type="entry name" value="GerE"/>
    <property type="match status" value="1"/>
</dbReference>
<proteinExistence type="predicted"/>
<evidence type="ECO:0000259" key="2">
    <source>
        <dbReference type="PROSITE" id="PS50043"/>
    </source>
</evidence>
<dbReference type="InterPro" id="IPR016032">
    <property type="entry name" value="Sig_transdc_resp-reg_C-effctor"/>
</dbReference>
<evidence type="ECO:0000256" key="1">
    <source>
        <dbReference type="ARBA" id="ARBA00023125"/>
    </source>
</evidence>
<comment type="caution">
    <text evidence="3">The sequence shown here is derived from an EMBL/GenBank/DDBJ whole genome shotgun (WGS) entry which is preliminary data.</text>
</comment>
<dbReference type="Proteomes" id="UP000712947">
    <property type="component" value="Unassembled WGS sequence"/>
</dbReference>
<dbReference type="InterPro" id="IPR000792">
    <property type="entry name" value="Tscrpt_reg_LuxR_C"/>
</dbReference>
<evidence type="ECO:0000313" key="4">
    <source>
        <dbReference type="Proteomes" id="UP000712947"/>
    </source>
</evidence>
<dbReference type="SUPFAM" id="SSF46894">
    <property type="entry name" value="C-terminal effector domain of the bipartite response regulators"/>
    <property type="match status" value="1"/>
</dbReference>
<dbReference type="PROSITE" id="PS50043">
    <property type="entry name" value="HTH_LUXR_2"/>
    <property type="match status" value="1"/>
</dbReference>
<dbReference type="SUPFAM" id="SSF52172">
    <property type="entry name" value="CheY-like"/>
    <property type="match status" value="1"/>
</dbReference>
<protein>
    <submittedName>
        <fullName evidence="3">Response regulator transcription factor</fullName>
    </submittedName>
</protein>
<organism evidence="3 4">
    <name type="scientific">Yersinia mollaretii</name>
    <dbReference type="NCBI Taxonomy" id="33060"/>
    <lineage>
        <taxon>Bacteria</taxon>
        <taxon>Pseudomonadati</taxon>
        <taxon>Pseudomonadota</taxon>
        <taxon>Gammaproteobacteria</taxon>
        <taxon>Enterobacterales</taxon>
        <taxon>Yersiniaceae</taxon>
        <taxon>Yersinia</taxon>
    </lineage>
</organism>
<dbReference type="PRINTS" id="PR00038">
    <property type="entry name" value="HTHLUXR"/>
</dbReference>
<dbReference type="GO" id="GO:0003677">
    <property type="term" value="F:DNA binding"/>
    <property type="evidence" value="ECO:0007669"/>
    <property type="project" value="UniProtKB-KW"/>
</dbReference>
<dbReference type="SMART" id="SM00421">
    <property type="entry name" value="HTH_LUXR"/>
    <property type="match status" value="1"/>
</dbReference>
<sequence length="223" mass="25348">MNVALIDSSPLAALGLEHGLDKVSFNINVVSTTDNFQQLENDLTHKKIDIVFLGLLVIDEQPFYSIKQVYRLKARWPDVKFVLYTEIKNKAVLQYLSYMQLDAILSRSDCLNDLQNNIIEIINKKFFCSNTCIGDLTQNAMSHRSVNRVMTHNEIEVLDRLSLGESVSEIAIQSQRSIKTVSNHKRNAMSKLGIKTDWELHLFIISVVGKIPIYTTDSKFSLA</sequence>
<dbReference type="PANTHER" id="PTHR43214:SF17">
    <property type="entry name" value="TRANSCRIPTIONAL REGULATORY PROTEIN RCSB"/>
    <property type="match status" value="1"/>
</dbReference>
<dbReference type="CDD" id="cd06170">
    <property type="entry name" value="LuxR_C_like"/>
    <property type="match status" value="1"/>
</dbReference>
<keyword evidence="1" id="KW-0238">DNA-binding</keyword>
<dbReference type="Gene3D" id="3.40.50.2300">
    <property type="match status" value="1"/>
</dbReference>
<dbReference type="EMBL" id="JAASAI010000022">
    <property type="protein sequence ID" value="NIL24261.1"/>
    <property type="molecule type" value="Genomic_DNA"/>
</dbReference>
<dbReference type="InterPro" id="IPR039420">
    <property type="entry name" value="WalR-like"/>
</dbReference>
<feature type="domain" description="HTH luxR-type" evidence="2">
    <location>
        <begin position="143"/>
        <end position="208"/>
    </location>
</feature>
<name>A0AA44CP97_YERMO</name>
<dbReference type="InterPro" id="IPR011006">
    <property type="entry name" value="CheY-like_superfamily"/>
</dbReference>
<reference evidence="3" key="1">
    <citation type="submission" date="2020-03" db="EMBL/GenBank/DDBJ databases">
        <authorList>
            <person name="Kislichkina A."/>
            <person name="Dentovskaya S."/>
            <person name="Shaikhutdinov R."/>
            <person name="Ivanov S."/>
            <person name="Sizova A."/>
            <person name="Solomentsev V."/>
            <person name="Bogun A."/>
        </authorList>
    </citation>
    <scope>NUCLEOTIDE SEQUENCE</scope>
    <source>
        <strain evidence="3">SCPM-O-B-7610</strain>
    </source>
</reference>
<gene>
    <name evidence="3" type="ORF">HB991_17320</name>
</gene>
<evidence type="ECO:0000313" key="3">
    <source>
        <dbReference type="EMBL" id="NIL24261.1"/>
    </source>
</evidence>
<dbReference type="PANTHER" id="PTHR43214">
    <property type="entry name" value="TWO-COMPONENT RESPONSE REGULATOR"/>
    <property type="match status" value="1"/>
</dbReference>
<dbReference type="AlphaFoldDB" id="A0AA44CP97"/>
<dbReference type="GO" id="GO:0006355">
    <property type="term" value="P:regulation of DNA-templated transcription"/>
    <property type="evidence" value="ECO:0007669"/>
    <property type="project" value="InterPro"/>
</dbReference>
<accession>A0AA44CP97</accession>